<keyword evidence="3" id="KW-1185">Reference proteome</keyword>
<dbReference type="Gene3D" id="3.10.350.10">
    <property type="entry name" value="LysM domain"/>
    <property type="match status" value="1"/>
</dbReference>
<organism evidence="2 3">
    <name type="scientific">Thyridium curvatum</name>
    <dbReference type="NCBI Taxonomy" id="1093900"/>
    <lineage>
        <taxon>Eukaryota</taxon>
        <taxon>Fungi</taxon>
        <taxon>Dikarya</taxon>
        <taxon>Ascomycota</taxon>
        <taxon>Pezizomycotina</taxon>
        <taxon>Sordariomycetes</taxon>
        <taxon>Sordariomycetidae</taxon>
        <taxon>Thyridiales</taxon>
        <taxon>Thyridiaceae</taxon>
        <taxon>Thyridium</taxon>
    </lineage>
</organism>
<dbReference type="Proteomes" id="UP000319257">
    <property type="component" value="Unassembled WGS sequence"/>
</dbReference>
<reference evidence="2 3" key="1">
    <citation type="submission" date="2019-06" db="EMBL/GenBank/DDBJ databases">
        <title>Draft genome sequence of the filamentous fungus Phialemoniopsis curvata isolated from diesel fuel.</title>
        <authorList>
            <person name="Varaljay V.A."/>
            <person name="Lyon W.J."/>
            <person name="Crouch A.L."/>
            <person name="Drake C.E."/>
            <person name="Hollomon J.M."/>
            <person name="Nadeau L.J."/>
            <person name="Nunn H.S."/>
            <person name="Stevenson B.S."/>
            <person name="Bojanowski C.L."/>
            <person name="Crookes-Goodson W.J."/>
        </authorList>
    </citation>
    <scope>NUCLEOTIDE SEQUENCE [LARGE SCALE GENOMIC DNA]</scope>
    <source>
        <strain evidence="2 3">D216</strain>
    </source>
</reference>
<evidence type="ECO:0000313" key="2">
    <source>
        <dbReference type="EMBL" id="TPX16227.1"/>
    </source>
</evidence>
<feature type="domain" description="LysM" evidence="1">
    <location>
        <begin position="75"/>
        <end position="121"/>
    </location>
</feature>
<dbReference type="InterPro" id="IPR036779">
    <property type="entry name" value="LysM_dom_sf"/>
</dbReference>
<comment type="caution">
    <text evidence="2">The sequence shown here is derived from an EMBL/GenBank/DDBJ whole genome shotgun (WGS) entry which is preliminary data.</text>
</comment>
<dbReference type="PROSITE" id="PS51782">
    <property type="entry name" value="LYSM"/>
    <property type="match status" value="1"/>
</dbReference>
<dbReference type="InterPro" id="IPR018392">
    <property type="entry name" value="LysM"/>
</dbReference>
<evidence type="ECO:0000313" key="3">
    <source>
        <dbReference type="Proteomes" id="UP000319257"/>
    </source>
</evidence>
<proteinExistence type="predicted"/>
<dbReference type="InParanoid" id="A0A507B8Q8"/>
<dbReference type="CDD" id="cd00118">
    <property type="entry name" value="LysM"/>
    <property type="match status" value="1"/>
</dbReference>
<dbReference type="RefSeq" id="XP_030997938.1">
    <property type="nucleotide sequence ID" value="XM_031138609.1"/>
</dbReference>
<dbReference type="GeneID" id="41971669"/>
<dbReference type="EMBL" id="SKBQ01000019">
    <property type="protein sequence ID" value="TPX16227.1"/>
    <property type="molecule type" value="Genomic_DNA"/>
</dbReference>
<gene>
    <name evidence="2" type="ORF">E0L32_004222</name>
</gene>
<accession>A0A507B8Q8</accession>
<dbReference type="AlphaFoldDB" id="A0A507B8Q8"/>
<protein>
    <recommendedName>
        <fullName evidence="1">LysM domain-containing protein</fullName>
    </recommendedName>
</protein>
<dbReference type="OrthoDB" id="1193027at2759"/>
<name>A0A507B8Q8_9PEZI</name>
<evidence type="ECO:0000259" key="1">
    <source>
        <dbReference type="PROSITE" id="PS51782"/>
    </source>
</evidence>
<dbReference type="STRING" id="1093900.A0A507B8Q8"/>
<sequence length="165" mass="18062">MLPSTACHILSTAAGLYSTEWTCPTPTAKCKPWRWDAKGNDVPGSATGTWANQPTRLPRPASIEAGDINCRYDARTYDEVGPDTCARLAERYGIALDKFYVLNPQLAPDCRGIAPNTEYCVRGFIEPLRAYDGLCGPHHKNATCIGVDWGQCCSSKTWTCGEDVE</sequence>